<evidence type="ECO:0000256" key="1">
    <source>
        <dbReference type="SAM" id="MobiDB-lite"/>
    </source>
</evidence>
<evidence type="ECO:0000313" key="2">
    <source>
        <dbReference type="EMBL" id="VDD76861.1"/>
    </source>
</evidence>
<organism evidence="2 3">
    <name type="scientific">Mesocestoides corti</name>
    <name type="common">Flatworm</name>
    <dbReference type="NCBI Taxonomy" id="53468"/>
    <lineage>
        <taxon>Eukaryota</taxon>
        <taxon>Metazoa</taxon>
        <taxon>Spiralia</taxon>
        <taxon>Lophotrochozoa</taxon>
        <taxon>Platyhelminthes</taxon>
        <taxon>Cestoda</taxon>
        <taxon>Eucestoda</taxon>
        <taxon>Cyclophyllidea</taxon>
        <taxon>Mesocestoididae</taxon>
        <taxon>Mesocestoides</taxon>
    </lineage>
</organism>
<dbReference type="Proteomes" id="UP000267029">
    <property type="component" value="Unassembled WGS sequence"/>
</dbReference>
<name>A0A0R3U7Q2_MESCO</name>
<reference evidence="2 3" key="1">
    <citation type="submission" date="2018-10" db="EMBL/GenBank/DDBJ databases">
        <authorList>
            <consortium name="Pathogen Informatics"/>
        </authorList>
    </citation>
    <scope>NUCLEOTIDE SEQUENCE [LARGE SCALE GENOMIC DNA]</scope>
</reference>
<dbReference type="EMBL" id="UXSR01000533">
    <property type="protein sequence ID" value="VDD76861.1"/>
    <property type="molecule type" value="Genomic_DNA"/>
</dbReference>
<feature type="region of interest" description="Disordered" evidence="1">
    <location>
        <begin position="60"/>
        <end position="80"/>
    </location>
</feature>
<reference evidence="4" key="2">
    <citation type="submission" date="2019-11" db="UniProtKB">
        <authorList>
            <consortium name="WormBaseParasite"/>
        </authorList>
    </citation>
    <scope>IDENTIFICATION</scope>
</reference>
<gene>
    <name evidence="2" type="ORF">MCOS_LOCUS2864</name>
</gene>
<dbReference type="AlphaFoldDB" id="A0A0R3U7Q2"/>
<feature type="region of interest" description="Disordered" evidence="1">
    <location>
        <begin position="1"/>
        <end position="23"/>
    </location>
</feature>
<proteinExistence type="predicted"/>
<keyword evidence="3" id="KW-1185">Reference proteome</keyword>
<evidence type="ECO:0000313" key="4">
    <source>
        <dbReference type="WBParaSite" id="MCU_009641-RA"/>
    </source>
</evidence>
<feature type="compositionally biased region" description="Polar residues" evidence="1">
    <location>
        <begin position="1"/>
        <end position="10"/>
    </location>
</feature>
<accession>A0A0R3U7Q2</accession>
<protein>
    <submittedName>
        <fullName evidence="2 4">Uncharacterized protein</fullName>
    </submittedName>
</protein>
<dbReference type="WBParaSite" id="MCU_009641-RA">
    <property type="protein sequence ID" value="MCU_009641-RA"/>
    <property type="gene ID" value="MCU_009641"/>
</dbReference>
<sequence length="80" mass="8678">MNDKSVNTGDPSRPLPPSSAPPDYRIVQKIDEEASLPPDVPKAVVLSHPLHTPPEVCDGIVSPFSRSRGGHSRVRDFLPL</sequence>
<evidence type="ECO:0000313" key="3">
    <source>
        <dbReference type="Proteomes" id="UP000267029"/>
    </source>
</evidence>